<keyword evidence="5" id="KW-0597">Phosphoprotein</keyword>
<dbReference type="InterPro" id="IPR036097">
    <property type="entry name" value="HisK_dim/P_sf"/>
</dbReference>
<dbReference type="Pfam" id="PF00512">
    <property type="entry name" value="HisKA"/>
    <property type="match status" value="1"/>
</dbReference>
<keyword evidence="4" id="KW-1003">Cell membrane</keyword>
<evidence type="ECO:0000256" key="11">
    <source>
        <dbReference type="ARBA" id="ARBA00022989"/>
    </source>
</evidence>
<evidence type="ECO:0000256" key="3">
    <source>
        <dbReference type="ARBA" id="ARBA00012438"/>
    </source>
</evidence>
<dbReference type="Pfam" id="PF02518">
    <property type="entry name" value="HATPase_c"/>
    <property type="match status" value="1"/>
</dbReference>
<feature type="domain" description="Histidine kinase" evidence="15">
    <location>
        <begin position="244"/>
        <end position="458"/>
    </location>
</feature>
<evidence type="ECO:0000256" key="14">
    <source>
        <dbReference type="SAM" id="Phobius"/>
    </source>
</evidence>
<feature type="transmembrane region" description="Helical" evidence="14">
    <location>
        <begin position="12"/>
        <end position="33"/>
    </location>
</feature>
<evidence type="ECO:0000256" key="5">
    <source>
        <dbReference type="ARBA" id="ARBA00022553"/>
    </source>
</evidence>
<dbReference type="InterPro" id="IPR003660">
    <property type="entry name" value="HAMP_dom"/>
</dbReference>
<keyword evidence="6" id="KW-0808">Transferase</keyword>
<dbReference type="AlphaFoldDB" id="G9WWV4"/>
<evidence type="ECO:0000256" key="9">
    <source>
        <dbReference type="ARBA" id="ARBA00022777"/>
    </source>
</evidence>
<comment type="caution">
    <text evidence="17">The sequence shown here is derived from an EMBL/GenBank/DDBJ whole genome shotgun (WGS) entry which is preliminary data.</text>
</comment>
<dbReference type="EMBL" id="AFZD01000021">
    <property type="protein sequence ID" value="EHL09287.1"/>
    <property type="molecule type" value="Genomic_DNA"/>
</dbReference>
<keyword evidence="10" id="KW-0067">ATP-binding</keyword>
<evidence type="ECO:0000256" key="12">
    <source>
        <dbReference type="ARBA" id="ARBA00023012"/>
    </source>
</evidence>
<dbReference type="GO" id="GO:0005524">
    <property type="term" value="F:ATP binding"/>
    <property type="evidence" value="ECO:0007669"/>
    <property type="project" value="UniProtKB-KW"/>
</dbReference>
<sequence>MKNLKLFPKMFIQLFSVLGIIILLIHLLVFFFFPISYLEQRKEAITNRANEVSDGMEGKSLTEIENTLALYSKSSDIQAFVKKGAESQSIPVDANIPIDDTVPIDFDSKTNSMIIEEREIKTNTGERLSLLFISTADMQKEAKALSLQFLPYSLTISLLFSIVVSLVYAKAIKNNISEIKNETDKMIALNKEACLPVDTKDEVGELKAQINTLYRSLLQAIENVETKNQEILKLEKLKYDFLKGASHELKTPLASLKIILENMQYNIGKYKDRDLYIGECIATVDSLSQSISRILSVSSLENLKEDEESLEIQPVLLSVLEKYEVLLQQKKLHLQNRLADEKIYIGKPALKIILSNLLSNAVKYTEEGGTIEIYAKEGLLYVENSSASYGSEVGAGLKKNSEKSLDTDKLYAMNFDLNKENSNGLGLYIVSTLLKNYKIPYEASERDGKFIFCIKLSR</sequence>
<comment type="subcellular location">
    <subcellularLocation>
        <location evidence="2">Cell membrane</location>
        <topology evidence="2">Multi-pass membrane protein</topology>
    </subcellularLocation>
</comment>
<evidence type="ECO:0000256" key="8">
    <source>
        <dbReference type="ARBA" id="ARBA00022741"/>
    </source>
</evidence>
<dbReference type="PATRIC" id="fig|796944.3.peg.2073"/>
<evidence type="ECO:0000256" key="2">
    <source>
        <dbReference type="ARBA" id="ARBA00004651"/>
    </source>
</evidence>
<evidence type="ECO:0000256" key="4">
    <source>
        <dbReference type="ARBA" id="ARBA00022475"/>
    </source>
</evidence>
<dbReference type="InterPro" id="IPR005467">
    <property type="entry name" value="His_kinase_dom"/>
</dbReference>
<dbReference type="Gene3D" id="6.10.340.10">
    <property type="match status" value="1"/>
</dbReference>
<keyword evidence="18" id="KW-1185">Reference proteome</keyword>
<keyword evidence="8" id="KW-0547">Nucleotide-binding</keyword>
<accession>G9WWV4</accession>
<dbReference type="Proteomes" id="UP000003527">
    <property type="component" value="Unassembled WGS sequence"/>
</dbReference>
<keyword evidence="13 14" id="KW-0472">Membrane</keyword>
<proteinExistence type="predicted"/>
<evidence type="ECO:0000256" key="10">
    <source>
        <dbReference type="ARBA" id="ARBA00022840"/>
    </source>
</evidence>
<reference evidence="17 18" key="1">
    <citation type="submission" date="2011-08" db="EMBL/GenBank/DDBJ databases">
        <title>The Genome Sequence of Oribacterium sp. ACB7.</title>
        <authorList>
            <consortium name="The Broad Institute Genome Sequencing Platform"/>
            <person name="Earl A."/>
            <person name="Ward D."/>
            <person name="Feldgarden M."/>
            <person name="Gevers D."/>
            <person name="Sizova M."/>
            <person name="Hazen A."/>
            <person name="Epstein S."/>
            <person name="Young S.K."/>
            <person name="Zeng Q."/>
            <person name="Gargeya S."/>
            <person name="Fitzgerald M."/>
            <person name="Haas B."/>
            <person name="Abouelleil A."/>
            <person name="Alvarado L."/>
            <person name="Arachchi H.M."/>
            <person name="Berlin A."/>
            <person name="Brown A."/>
            <person name="Chapman S.B."/>
            <person name="Chen Z."/>
            <person name="Dunbar C."/>
            <person name="Freedman E."/>
            <person name="Gearin G."/>
            <person name="Gellesch M."/>
            <person name="Goldberg J."/>
            <person name="Griggs A."/>
            <person name="Gujja S."/>
            <person name="Heiman D."/>
            <person name="Howarth C."/>
            <person name="Larson L."/>
            <person name="Lui A."/>
            <person name="MacDonald P.J.P."/>
            <person name="Montmayeur A."/>
            <person name="Murphy C."/>
            <person name="Neiman D."/>
            <person name="Pearson M."/>
            <person name="Priest M."/>
            <person name="Roberts A."/>
            <person name="Saif S."/>
            <person name="Shea T."/>
            <person name="Shenoy N."/>
            <person name="Sisk P."/>
            <person name="Stolte C."/>
            <person name="Sykes S."/>
            <person name="Wortman J."/>
            <person name="Nusbaum C."/>
            <person name="Birren B."/>
        </authorList>
    </citation>
    <scope>NUCLEOTIDE SEQUENCE [LARGE SCALE GENOMIC DNA]</scope>
    <source>
        <strain evidence="17 18">ACB7</strain>
    </source>
</reference>
<dbReference type="CDD" id="cd00082">
    <property type="entry name" value="HisKA"/>
    <property type="match status" value="1"/>
</dbReference>
<dbReference type="PANTHER" id="PTHR45528:SF1">
    <property type="entry name" value="SENSOR HISTIDINE KINASE CPXA"/>
    <property type="match status" value="1"/>
</dbReference>
<keyword evidence="7 14" id="KW-0812">Transmembrane</keyword>
<dbReference type="GO" id="GO:0000155">
    <property type="term" value="F:phosphorelay sensor kinase activity"/>
    <property type="evidence" value="ECO:0007669"/>
    <property type="project" value="InterPro"/>
</dbReference>
<protein>
    <recommendedName>
        <fullName evidence="3">histidine kinase</fullName>
        <ecNumber evidence="3">2.7.13.3</ecNumber>
    </recommendedName>
</protein>
<name>G9WWV4_9FIRM</name>
<dbReference type="InterPro" id="IPR003661">
    <property type="entry name" value="HisK_dim/P_dom"/>
</dbReference>
<evidence type="ECO:0000256" key="13">
    <source>
        <dbReference type="ARBA" id="ARBA00023136"/>
    </source>
</evidence>
<evidence type="ECO:0000256" key="6">
    <source>
        <dbReference type="ARBA" id="ARBA00022679"/>
    </source>
</evidence>
<keyword evidence="12" id="KW-0902">Two-component regulatory system</keyword>
<dbReference type="PROSITE" id="PS50885">
    <property type="entry name" value="HAMP"/>
    <property type="match status" value="1"/>
</dbReference>
<keyword evidence="11 14" id="KW-1133">Transmembrane helix</keyword>
<dbReference type="EC" id="2.7.13.3" evidence="3"/>
<evidence type="ECO:0000256" key="1">
    <source>
        <dbReference type="ARBA" id="ARBA00000085"/>
    </source>
</evidence>
<comment type="catalytic activity">
    <reaction evidence="1">
        <text>ATP + protein L-histidine = ADP + protein N-phospho-L-histidine.</text>
        <dbReference type="EC" id="2.7.13.3"/>
    </reaction>
</comment>
<dbReference type="SUPFAM" id="SSF55874">
    <property type="entry name" value="ATPase domain of HSP90 chaperone/DNA topoisomerase II/histidine kinase"/>
    <property type="match status" value="1"/>
</dbReference>
<keyword evidence="9" id="KW-0418">Kinase</keyword>
<evidence type="ECO:0000313" key="17">
    <source>
        <dbReference type="EMBL" id="EHL09287.1"/>
    </source>
</evidence>
<dbReference type="Gene3D" id="1.10.287.130">
    <property type="match status" value="1"/>
</dbReference>
<dbReference type="InterPro" id="IPR050398">
    <property type="entry name" value="HssS/ArlS-like"/>
</dbReference>
<evidence type="ECO:0000259" key="16">
    <source>
        <dbReference type="PROSITE" id="PS50885"/>
    </source>
</evidence>
<dbReference type="Gene3D" id="3.30.565.10">
    <property type="entry name" value="Histidine kinase-like ATPase, C-terminal domain"/>
    <property type="match status" value="1"/>
</dbReference>
<dbReference type="SMART" id="SM00388">
    <property type="entry name" value="HisKA"/>
    <property type="match status" value="1"/>
</dbReference>
<dbReference type="RefSeq" id="WP_009537111.1">
    <property type="nucleotide sequence ID" value="NZ_JH414505.1"/>
</dbReference>
<dbReference type="SUPFAM" id="SSF47384">
    <property type="entry name" value="Homodimeric domain of signal transducing histidine kinase"/>
    <property type="match status" value="1"/>
</dbReference>
<dbReference type="HOGENOM" id="CLU_000445_89_6_9"/>
<dbReference type="InterPro" id="IPR036890">
    <property type="entry name" value="HATPase_C_sf"/>
</dbReference>
<dbReference type="GO" id="GO:0005886">
    <property type="term" value="C:plasma membrane"/>
    <property type="evidence" value="ECO:0007669"/>
    <property type="project" value="UniProtKB-SubCell"/>
</dbReference>
<evidence type="ECO:0000259" key="15">
    <source>
        <dbReference type="PROSITE" id="PS50109"/>
    </source>
</evidence>
<feature type="transmembrane region" description="Helical" evidence="14">
    <location>
        <begin position="149"/>
        <end position="169"/>
    </location>
</feature>
<dbReference type="PANTHER" id="PTHR45528">
    <property type="entry name" value="SENSOR HISTIDINE KINASE CPXA"/>
    <property type="match status" value="1"/>
</dbReference>
<evidence type="ECO:0000313" key="18">
    <source>
        <dbReference type="Proteomes" id="UP000003527"/>
    </source>
</evidence>
<gene>
    <name evidence="17" type="ORF">HMPREF9624_01328</name>
</gene>
<feature type="domain" description="HAMP" evidence="16">
    <location>
        <begin position="170"/>
        <end position="222"/>
    </location>
</feature>
<evidence type="ECO:0000256" key="7">
    <source>
        <dbReference type="ARBA" id="ARBA00022692"/>
    </source>
</evidence>
<organism evidence="17 18">
    <name type="scientific">Oribacterium asaccharolyticum ACB7</name>
    <dbReference type="NCBI Taxonomy" id="796944"/>
    <lineage>
        <taxon>Bacteria</taxon>
        <taxon>Bacillati</taxon>
        <taxon>Bacillota</taxon>
        <taxon>Clostridia</taxon>
        <taxon>Lachnospirales</taxon>
        <taxon>Lachnospiraceae</taxon>
        <taxon>Oribacterium</taxon>
    </lineage>
</organism>
<dbReference type="InterPro" id="IPR003594">
    <property type="entry name" value="HATPase_dom"/>
</dbReference>
<dbReference type="PROSITE" id="PS50109">
    <property type="entry name" value="HIS_KIN"/>
    <property type="match status" value="1"/>
</dbReference>